<dbReference type="EMBL" id="SLXQ01000017">
    <property type="protein sequence ID" value="TCP45074.1"/>
    <property type="molecule type" value="Genomic_DNA"/>
</dbReference>
<dbReference type="PANTHER" id="PTHR11079">
    <property type="entry name" value="CYTOSINE DEAMINASE FAMILY MEMBER"/>
    <property type="match status" value="1"/>
</dbReference>
<name>A0A4R2QA65_9PSEU</name>
<evidence type="ECO:0000259" key="1">
    <source>
        <dbReference type="PROSITE" id="PS51747"/>
    </source>
</evidence>
<feature type="domain" description="CMP/dCMP-type deaminase" evidence="1">
    <location>
        <begin position="12"/>
        <end position="123"/>
    </location>
</feature>
<protein>
    <submittedName>
        <fullName evidence="2">tRNA(Arg) A34 adenosine deaminase TadA</fullName>
    </submittedName>
</protein>
<dbReference type="PANTHER" id="PTHR11079:SF179">
    <property type="entry name" value="TRNA(ADENINE(34)) DEAMINASE, CHLOROPLASTIC"/>
    <property type="match status" value="1"/>
</dbReference>
<proteinExistence type="predicted"/>
<dbReference type="Gene3D" id="3.40.140.10">
    <property type="entry name" value="Cytidine Deaminase, domain 2"/>
    <property type="match status" value="1"/>
</dbReference>
<evidence type="ECO:0000313" key="2">
    <source>
        <dbReference type="EMBL" id="TCP45074.1"/>
    </source>
</evidence>
<accession>A0A4R2QA65</accession>
<comment type="caution">
    <text evidence="2">The sequence shown here is derived from an EMBL/GenBank/DDBJ whole genome shotgun (WGS) entry which is preliminary data.</text>
</comment>
<dbReference type="AlphaFoldDB" id="A0A4R2QA65"/>
<dbReference type="SUPFAM" id="SSF53927">
    <property type="entry name" value="Cytidine deaminase-like"/>
    <property type="match status" value="1"/>
</dbReference>
<gene>
    <name evidence="2" type="ORF">EV191_11740</name>
</gene>
<dbReference type="Pfam" id="PF00383">
    <property type="entry name" value="dCMP_cyt_deam_1"/>
    <property type="match status" value="1"/>
</dbReference>
<dbReference type="CDD" id="cd01285">
    <property type="entry name" value="nucleoside_deaminase"/>
    <property type="match status" value="1"/>
</dbReference>
<dbReference type="InterPro" id="IPR016193">
    <property type="entry name" value="Cytidine_deaminase-like"/>
</dbReference>
<evidence type="ECO:0000313" key="3">
    <source>
        <dbReference type="Proteomes" id="UP000294911"/>
    </source>
</evidence>
<reference evidence="2 3" key="1">
    <citation type="submission" date="2019-03" db="EMBL/GenBank/DDBJ databases">
        <title>Genomic Encyclopedia of Type Strains, Phase IV (KMG-IV): sequencing the most valuable type-strain genomes for metagenomic binning, comparative biology and taxonomic classification.</title>
        <authorList>
            <person name="Goeker M."/>
        </authorList>
    </citation>
    <scope>NUCLEOTIDE SEQUENCE [LARGE SCALE GENOMIC DNA]</scope>
    <source>
        <strain evidence="2 3">DSM 45765</strain>
    </source>
</reference>
<sequence>MTTTHDPAVVDDQDRDFLHLCVDLAREAVENGDQPFGSLLVDATGAIRYRERNRVNTGDATRHPEFEIARFAAASLPADERASCVVYTSGEHCPMCSAAHAMAGLGSIVFASSSEQLRGWRREWGFRDPGPLAPLGISAVAPGIPVAGPEPSLCGEIRALHARTLGISDTAD</sequence>
<dbReference type="RefSeq" id="WP_132880205.1">
    <property type="nucleotide sequence ID" value="NZ_SLXQ01000017.1"/>
</dbReference>
<dbReference type="OrthoDB" id="9802676at2"/>
<dbReference type="PROSITE" id="PS51747">
    <property type="entry name" value="CYT_DCMP_DEAMINASES_2"/>
    <property type="match status" value="1"/>
</dbReference>
<dbReference type="GO" id="GO:0003824">
    <property type="term" value="F:catalytic activity"/>
    <property type="evidence" value="ECO:0007669"/>
    <property type="project" value="InterPro"/>
</dbReference>
<organism evidence="2 3">
    <name type="scientific">Tamaricihabitans halophyticus</name>
    <dbReference type="NCBI Taxonomy" id="1262583"/>
    <lineage>
        <taxon>Bacteria</taxon>
        <taxon>Bacillati</taxon>
        <taxon>Actinomycetota</taxon>
        <taxon>Actinomycetes</taxon>
        <taxon>Pseudonocardiales</taxon>
        <taxon>Pseudonocardiaceae</taxon>
        <taxon>Tamaricihabitans</taxon>
    </lineage>
</organism>
<keyword evidence="3" id="KW-1185">Reference proteome</keyword>
<dbReference type="InterPro" id="IPR002125">
    <property type="entry name" value="CMP_dCMP_dom"/>
</dbReference>
<dbReference type="Proteomes" id="UP000294911">
    <property type="component" value="Unassembled WGS sequence"/>
</dbReference>